<sequence length="34" mass="3790">MATMEEGEQGLTLERIANISKLGTRMKPKSEIRA</sequence>
<comment type="caution">
    <text evidence="1">The sequence shown here is derived from an EMBL/GenBank/DDBJ whole genome shotgun (WGS) entry which is preliminary data.</text>
</comment>
<proteinExistence type="predicted"/>
<evidence type="ECO:0000313" key="1">
    <source>
        <dbReference type="EMBL" id="KAF7831944.1"/>
    </source>
</evidence>
<keyword evidence="2" id="KW-1185">Reference proteome</keyword>
<reference evidence="1" key="1">
    <citation type="submission" date="2020-09" db="EMBL/GenBank/DDBJ databases">
        <title>Genome-Enabled Discovery of Anthraquinone Biosynthesis in Senna tora.</title>
        <authorList>
            <person name="Kang S.-H."/>
            <person name="Pandey R.P."/>
            <person name="Lee C.-M."/>
            <person name="Sim J.-S."/>
            <person name="Jeong J.-T."/>
            <person name="Choi B.-S."/>
            <person name="Jung M."/>
            <person name="Ginzburg D."/>
            <person name="Zhao K."/>
            <person name="Won S.Y."/>
            <person name="Oh T.-J."/>
            <person name="Yu Y."/>
            <person name="Kim N.-H."/>
            <person name="Lee O.R."/>
            <person name="Lee T.-H."/>
            <person name="Bashyal P."/>
            <person name="Kim T.-S."/>
            <person name="Lee W.-H."/>
            <person name="Kawkins C."/>
            <person name="Kim C.-K."/>
            <person name="Kim J.S."/>
            <person name="Ahn B.O."/>
            <person name="Rhee S.Y."/>
            <person name="Sohng J.K."/>
        </authorList>
    </citation>
    <scope>NUCLEOTIDE SEQUENCE</scope>
    <source>
        <tissue evidence="1">Leaf</tissue>
    </source>
</reference>
<accession>A0A835C3W9</accession>
<gene>
    <name evidence="1" type="ORF">G2W53_014277</name>
</gene>
<protein>
    <submittedName>
        <fullName evidence="1">Uncharacterized protein</fullName>
    </submittedName>
</protein>
<dbReference type="Proteomes" id="UP000634136">
    <property type="component" value="Unassembled WGS sequence"/>
</dbReference>
<dbReference type="EMBL" id="JAAIUW010000005">
    <property type="protein sequence ID" value="KAF7831944.1"/>
    <property type="molecule type" value="Genomic_DNA"/>
</dbReference>
<evidence type="ECO:0000313" key="2">
    <source>
        <dbReference type="Proteomes" id="UP000634136"/>
    </source>
</evidence>
<organism evidence="1 2">
    <name type="scientific">Senna tora</name>
    <dbReference type="NCBI Taxonomy" id="362788"/>
    <lineage>
        <taxon>Eukaryota</taxon>
        <taxon>Viridiplantae</taxon>
        <taxon>Streptophyta</taxon>
        <taxon>Embryophyta</taxon>
        <taxon>Tracheophyta</taxon>
        <taxon>Spermatophyta</taxon>
        <taxon>Magnoliopsida</taxon>
        <taxon>eudicotyledons</taxon>
        <taxon>Gunneridae</taxon>
        <taxon>Pentapetalae</taxon>
        <taxon>rosids</taxon>
        <taxon>fabids</taxon>
        <taxon>Fabales</taxon>
        <taxon>Fabaceae</taxon>
        <taxon>Caesalpinioideae</taxon>
        <taxon>Cassia clade</taxon>
        <taxon>Senna</taxon>
    </lineage>
</organism>
<dbReference type="AlphaFoldDB" id="A0A835C3W9"/>
<name>A0A835C3W9_9FABA</name>